<dbReference type="AlphaFoldDB" id="A0AAF0EJ32"/>
<feature type="region of interest" description="Disordered" evidence="1">
    <location>
        <begin position="36"/>
        <end position="64"/>
    </location>
</feature>
<gene>
    <name evidence="2" type="ORF">MNAN1_000567</name>
</gene>
<sequence>MTARKAPASAAAGAPHSPPRLLCSAQKAGCATASITDTVVAHPAPPHGAPQRRGDRQSSRSESRQLTPILVAPADVEPSALQTQLLASLERDAERKGTKSEPIPTWRHVSFGEPCPTAPTPSLPYEVRRAIRVHTPPSSPPAPARETLCLTETGRAPTRRRPLRLVVRVAWEWRGPRRLYSSVHANDVWAVARERVYDALLYQLDSVDRPHMQHHPWTVARRVLTCVPPSVLWWMYQRLQPRVPMNHTLSSGYPGPNGP</sequence>
<evidence type="ECO:0000256" key="1">
    <source>
        <dbReference type="SAM" id="MobiDB-lite"/>
    </source>
</evidence>
<reference evidence="2" key="1">
    <citation type="submission" date="2023-03" db="EMBL/GenBank/DDBJ databases">
        <title>Mating type loci evolution in Malassezia.</title>
        <authorList>
            <person name="Coelho M.A."/>
        </authorList>
    </citation>
    <scope>NUCLEOTIDE SEQUENCE</scope>
    <source>
        <strain evidence="2">CBS 9557</strain>
    </source>
</reference>
<keyword evidence="3" id="KW-1185">Reference proteome</keyword>
<proteinExistence type="predicted"/>
<accession>A0AAF0EJ32</accession>
<feature type="compositionally biased region" description="Basic and acidic residues" evidence="1">
    <location>
        <begin position="52"/>
        <end position="63"/>
    </location>
</feature>
<dbReference type="Proteomes" id="UP001213623">
    <property type="component" value="Chromosome 1"/>
</dbReference>
<protein>
    <submittedName>
        <fullName evidence="2">Uncharacterized protein</fullName>
    </submittedName>
</protein>
<feature type="compositionally biased region" description="Low complexity" evidence="1">
    <location>
        <begin position="1"/>
        <end position="15"/>
    </location>
</feature>
<name>A0AAF0EJ32_9BASI</name>
<evidence type="ECO:0000313" key="3">
    <source>
        <dbReference type="Proteomes" id="UP001213623"/>
    </source>
</evidence>
<dbReference type="EMBL" id="CP119892">
    <property type="protein sequence ID" value="WFD25604.1"/>
    <property type="molecule type" value="Genomic_DNA"/>
</dbReference>
<feature type="compositionally biased region" description="Basic and acidic residues" evidence="1">
    <location>
        <begin position="90"/>
        <end position="99"/>
    </location>
</feature>
<feature type="region of interest" description="Disordered" evidence="1">
    <location>
        <begin position="90"/>
        <end position="114"/>
    </location>
</feature>
<evidence type="ECO:0000313" key="2">
    <source>
        <dbReference type="EMBL" id="WFD25604.1"/>
    </source>
</evidence>
<organism evidence="2 3">
    <name type="scientific">Malassezia nana</name>
    <dbReference type="NCBI Taxonomy" id="180528"/>
    <lineage>
        <taxon>Eukaryota</taxon>
        <taxon>Fungi</taxon>
        <taxon>Dikarya</taxon>
        <taxon>Basidiomycota</taxon>
        <taxon>Ustilaginomycotina</taxon>
        <taxon>Malasseziomycetes</taxon>
        <taxon>Malasseziales</taxon>
        <taxon>Malasseziaceae</taxon>
        <taxon>Malassezia</taxon>
    </lineage>
</organism>
<feature type="region of interest" description="Disordered" evidence="1">
    <location>
        <begin position="1"/>
        <end position="22"/>
    </location>
</feature>